<proteinExistence type="predicted"/>
<keyword evidence="1" id="KW-0812">Transmembrane</keyword>
<accession>A0A8H7Z5N0</accession>
<organism evidence="2 3">
    <name type="scientific">Ajellomyces capsulatus</name>
    <name type="common">Darling's disease fungus</name>
    <name type="synonym">Histoplasma capsulatum</name>
    <dbReference type="NCBI Taxonomy" id="5037"/>
    <lineage>
        <taxon>Eukaryota</taxon>
        <taxon>Fungi</taxon>
        <taxon>Dikarya</taxon>
        <taxon>Ascomycota</taxon>
        <taxon>Pezizomycotina</taxon>
        <taxon>Eurotiomycetes</taxon>
        <taxon>Eurotiomycetidae</taxon>
        <taxon>Onygenales</taxon>
        <taxon>Ajellomycetaceae</taxon>
        <taxon>Histoplasma</taxon>
    </lineage>
</organism>
<feature type="transmembrane region" description="Helical" evidence="1">
    <location>
        <begin position="47"/>
        <end position="68"/>
    </location>
</feature>
<protein>
    <submittedName>
        <fullName evidence="2">Plasma membrane proteolipid 3</fullName>
    </submittedName>
</protein>
<dbReference type="AlphaFoldDB" id="A0A8H7Z5N0"/>
<dbReference type="Proteomes" id="UP000670092">
    <property type="component" value="Unassembled WGS sequence"/>
</dbReference>
<gene>
    <name evidence="2" type="ORF">I7I52_01145</name>
</gene>
<reference evidence="2 3" key="1">
    <citation type="submission" date="2021-01" db="EMBL/GenBank/DDBJ databases">
        <title>Chromosome-level genome assembly of a human fungal pathogen reveals clustering of transcriptionally co-regulated genes.</title>
        <authorList>
            <person name="Voorhies M."/>
            <person name="Cohen S."/>
            <person name="Shea T.P."/>
            <person name="Petrus S."/>
            <person name="Munoz J.F."/>
            <person name="Poplawski S."/>
            <person name="Goldman W.E."/>
            <person name="Michael T."/>
            <person name="Cuomo C.A."/>
            <person name="Sil A."/>
            <person name="Beyhan S."/>
        </authorList>
    </citation>
    <scope>NUCLEOTIDE SEQUENCE [LARGE SCALE GENOMIC DNA]</scope>
    <source>
        <strain evidence="2 3">G184AR</strain>
    </source>
</reference>
<evidence type="ECO:0000256" key="1">
    <source>
        <dbReference type="SAM" id="Phobius"/>
    </source>
</evidence>
<dbReference type="EMBL" id="JAEVHI010000001">
    <property type="protein sequence ID" value="KAG5303216.1"/>
    <property type="molecule type" value="Genomic_DNA"/>
</dbReference>
<comment type="caution">
    <text evidence="2">The sequence shown here is derived from an EMBL/GenBank/DDBJ whole genome shotgun (WGS) entry which is preliminary data.</text>
</comment>
<evidence type="ECO:0000313" key="3">
    <source>
        <dbReference type="Proteomes" id="UP000670092"/>
    </source>
</evidence>
<dbReference type="VEuPathDB" id="FungiDB:I7I52_01145"/>
<keyword evidence="1" id="KW-0472">Membrane</keyword>
<evidence type="ECO:0000313" key="2">
    <source>
        <dbReference type="EMBL" id="KAG5303216.1"/>
    </source>
</evidence>
<name>A0A8H7Z5N0_AJECA</name>
<sequence length="179" mass="19612">MNEQSVICGQNRGFAGLRQLAEDDDGVCHQAQFFAIFRRSTWKKKKFLVLFVIAGAQGLFGYPAAFFLRCLSRFPLNSGLCLLPSPCFPLFFRHASQVLFFPLPRPSETQQAKVETEIVQKSLIAVVAHRCILVCLPAAPPPCRSPHPTSAKSSSPSSCLHWASSLNAAVAQIFSSTSV</sequence>
<keyword evidence="1" id="KW-1133">Transmembrane helix</keyword>